<dbReference type="Gene3D" id="1.25.40.280">
    <property type="entry name" value="alix/aip1 like domains"/>
    <property type="match status" value="1"/>
</dbReference>
<dbReference type="GO" id="GO:0005768">
    <property type="term" value="C:endosome"/>
    <property type="evidence" value="ECO:0007669"/>
    <property type="project" value="UniProtKB-SubCell"/>
</dbReference>
<evidence type="ECO:0000256" key="2">
    <source>
        <dbReference type="ARBA" id="ARBA00004496"/>
    </source>
</evidence>
<dbReference type="PANTHER" id="PTHR23030:SF30">
    <property type="entry name" value="TYROSINE-PROTEIN PHOSPHATASE NON-RECEPTOR TYPE 23"/>
    <property type="match status" value="1"/>
</dbReference>
<feature type="compositionally biased region" description="Polar residues" evidence="7">
    <location>
        <begin position="749"/>
        <end position="758"/>
    </location>
</feature>
<dbReference type="AlphaFoldDB" id="A0A1G4MIB7"/>
<dbReference type="Gene3D" id="1.20.140.50">
    <property type="entry name" value="alix/aip1 like domains"/>
    <property type="match status" value="1"/>
</dbReference>
<evidence type="ECO:0000313" key="9">
    <source>
        <dbReference type="EMBL" id="SCW03620.1"/>
    </source>
</evidence>
<feature type="domain" description="BRO1" evidence="8">
    <location>
        <begin position="4"/>
        <end position="403"/>
    </location>
</feature>
<feature type="compositionally biased region" description="Polar residues" evidence="7">
    <location>
        <begin position="776"/>
        <end position="785"/>
    </location>
</feature>
<feature type="coiled-coil region" evidence="6">
    <location>
        <begin position="552"/>
        <end position="586"/>
    </location>
</feature>
<dbReference type="OrthoDB" id="2141925at2759"/>
<evidence type="ECO:0000256" key="6">
    <source>
        <dbReference type="SAM" id="Coils"/>
    </source>
</evidence>
<evidence type="ECO:0000313" key="10">
    <source>
        <dbReference type="Proteomes" id="UP000190831"/>
    </source>
</evidence>
<dbReference type="STRING" id="4955.A0A1G4MIB7"/>
<dbReference type="PANTHER" id="PTHR23030">
    <property type="entry name" value="PCD6 INTERACTING PROTEIN-RELATED"/>
    <property type="match status" value="1"/>
</dbReference>
<dbReference type="InterPro" id="IPR004328">
    <property type="entry name" value="BRO1_dom"/>
</dbReference>
<keyword evidence="4" id="KW-0967">Endosome</keyword>
<sequence>MKTFLLSLKVRDTEKLSWSKGLSSYLKRSYGSSAWNQFFDSQLADEFDRSRSNANGELAPESLLEQNYKYYAYLEQLYLRLGNNSNQLRLDFTWYDAEYSSRSESQKYTQHTLAFEKSSTIYNIGVLLTQVASEKLNGDYKTATSNLSKAYGCFEYLSENFLNSPSVDLQAENTKFLADICHAQAQELFLLKLINGPDVSKHASLISKLAAMTFVLYEKCAKFYESGDESATSLVPYGELKWKSIITCKQHLYKSISALNYGIALEQQSKPGEAIAFLQIANAAILSALPHKLYVKDVIDLEQIKTMIEDKLKSLVKDNDFIYHETIPSDVKFEAIKTMDAIKSQDITKQTERYMDSVNDSCNILFKGIVPMDVYEKESIYSEEKAIMLRKELDVVETANWEFTSFIEFTNLPKLVDDLKIRYKDGVNGSQGEDPQLSMMKEQIDSWSTNVRRSPYKNVKEQLNKIVEKRNEIMGLLNSIPDDDNNKDNVLKLKSSLIAASQSDEKLFSFVNPYLEEMNLLDNPELLHRNWEQLISTPESQPSLLDLDDSKNEEIMSKIKHVSEQYENLRLLKEERSRNVQDLKEEVNNDDITKTLIVNRGKPESALKEVFQTELDKFKPLSTRIEATVFKQTNIINDIKLSLDDIFKMTDVHEKSSEGEAKKNQRNAFYQKLNNAFTNFSIFSGDLPKGLKFYDSLLQMTRDLAKSSSSSTPRSSAQENPLPPVLPSQSNPSQNVSLDERFRQLSVASNVSPGSSFSAPGGTPQLPPRTYDDGNGSLNPSTSNGPPVPPKQPSHGIASLLSNQQQRQSENQEFEQNPTSFYNNPSVFNENMYSNFGG</sequence>
<feature type="compositionally biased region" description="Polar residues" evidence="7">
    <location>
        <begin position="818"/>
        <end position="827"/>
    </location>
</feature>
<evidence type="ECO:0000259" key="8">
    <source>
        <dbReference type="PROSITE" id="PS51180"/>
    </source>
</evidence>
<dbReference type="GO" id="GO:0043328">
    <property type="term" value="P:protein transport to vacuole involved in ubiquitin-dependent protein catabolic process via the multivesicular body sorting pathway"/>
    <property type="evidence" value="ECO:0007669"/>
    <property type="project" value="TreeGrafter"/>
</dbReference>
<dbReference type="InterPro" id="IPR025304">
    <property type="entry name" value="ALIX_V_dom"/>
</dbReference>
<dbReference type="PROSITE" id="PS51180">
    <property type="entry name" value="BRO1"/>
    <property type="match status" value="1"/>
</dbReference>
<keyword evidence="3" id="KW-0963">Cytoplasm</keyword>
<keyword evidence="6" id="KW-0175">Coiled coil</keyword>
<protein>
    <recommendedName>
        <fullName evidence="5">BRO domain-containing protein 1</fullName>
    </recommendedName>
</protein>
<evidence type="ECO:0000256" key="4">
    <source>
        <dbReference type="ARBA" id="ARBA00022753"/>
    </source>
</evidence>
<dbReference type="Gene3D" id="1.20.120.560">
    <property type="entry name" value="alix/aip1 in complex with the ypdl late domain"/>
    <property type="match status" value="1"/>
</dbReference>
<dbReference type="EMBL" id="LT598486">
    <property type="protein sequence ID" value="SCW03620.1"/>
    <property type="molecule type" value="Genomic_DNA"/>
</dbReference>
<organism evidence="9 10">
    <name type="scientific">Lachancea fermentati</name>
    <name type="common">Zygosaccharomyces fermentati</name>
    <dbReference type="NCBI Taxonomy" id="4955"/>
    <lineage>
        <taxon>Eukaryota</taxon>
        <taxon>Fungi</taxon>
        <taxon>Dikarya</taxon>
        <taxon>Ascomycota</taxon>
        <taxon>Saccharomycotina</taxon>
        <taxon>Saccharomycetes</taxon>
        <taxon>Saccharomycetales</taxon>
        <taxon>Saccharomycetaceae</taxon>
        <taxon>Lachancea</taxon>
    </lineage>
</organism>
<keyword evidence="10" id="KW-1185">Reference proteome</keyword>
<dbReference type="Pfam" id="PF13949">
    <property type="entry name" value="ALIX_LYPXL_bnd"/>
    <property type="match status" value="1"/>
</dbReference>
<evidence type="ECO:0000256" key="7">
    <source>
        <dbReference type="SAM" id="MobiDB-lite"/>
    </source>
</evidence>
<name>A0A1G4MIB7_LACFM</name>
<evidence type="ECO:0000256" key="5">
    <source>
        <dbReference type="ARBA" id="ARBA00041284"/>
    </source>
</evidence>
<feature type="compositionally biased region" description="Low complexity" evidence="7">
    <location>
        <begin position="707"/>
        <end position="716"/>
    </location>
</feature>
<feature type="region of interest" description="Disordered" evidence="7">
    <location>
        <begin position="749"/>
        <end position="827"/>
    </location>
</feature>
<feature type="region of interest" description="Disordered" evidence="7">
    <location>
        <begin position="705"/>
        <end position="735"/>
    </location>
</feature>
<evidence type="ECO:0000256" key="1">
    <source>
        <dbReference type="ARBA" id="ARBA00004177"/>
    </source>
</evidence>
<dbReference type="InterPro" id="IPR038499">
    <property type="entry name" value="BRO1_sf"/>
</dbReference>
<dbReference type="Pfam" id="PF03097">
    <property type="entry name" value="BRO1"/>
    <property type="match status" value="1"/>
</dbReference>
<proteinExistence type="predicted"/>
<evidence type="ECO:0000256" key="3">
    <source>
        <dbReference type="ARBA" id="ARBA00022490"/>
    </source>
</evidence>
<dbReference type="OMA" id="YLKRSYG"/>
<accession>A0A1G4MIB7</accession>
<reference evidence="9 10" key="1">
    <citation type="submission" date="2016-03" db="EMBL/GenBank/DDBJ databases">
        <authorList>
            <person name="Devillers H."/>
        </authorList>
    </citation>
    <scope>NUCLEOTIDE SEQUENCE [LARGE SCALE GENOMIC DNA]</scope>
    <source>
        <strain evidence="9">CBS 6772</strain>
    </source>
</reference>
<dbReference type="CDD" id="cd09237">
    <property type="entry name" value="V_ScBro1_like"/>
    <property type="match status" value="1"/>
</dbReference>
<gene>
    <name evidence="9" type="ORF">LAFE_0G14488G</name>
</gene>
<comment type="subcellular location">
    <subcellularLocation>
        <location evidence="2">Cytoplasm</location>
    </subcellularLocation>
    <subcellularLocation>
        <location evidence="1">Endosome</location>
    </subcellularLocation>
</comment>
<feature type="compositionally biased region" description="Low complexity" evidence="7">
    <location>
        <begin position="799"/>
        <end position="817"/>
    </location>
</feature>
<dbReference type="Proteomes" id="UP000190831">
    <property type="component" value="Chromosome G"/>
</dbReference>
<dbReference type="CDD" id="cd09242">
    <property type="entry name" value="BRO1_ScBro1_like"/>
    <property type="match status" value="1"/>
</dbReference>
<dbReference type="SMART" id="SM01041">
    <property type="entry name" value="BRO1"/>
    <property type="match status" value="1"/>
</dbReference>